<dbReference type="Proteomes" id="UP001295684">
    <property type="component" value="Unassembled WGS sequence"/>
</dbReference>
<protein>
    <recommendedName>
        <fullName evidence="7">Protein kinase domain-containing protein</fullName>
    </recommendedName>
</protein>
<dbReference type="InterPro" id="IPR011009">
    <property type="entry name" value="Kinase-like_dom_sf"/>
</dbReference>
<dbReference type="GO" id="GO:0005524">
    <property type="term" value="F:ATP binding"/>
    <property type="evidence" value="ECO:0007669"/>
    <property type="project" value="UniProtKB-KW"/>
</dbReference>
<dbReference type="Gene3D" id="1.10.510.10">
    <property type="entry name" value="Transferase(Phosphotransferase) domain 1"/>
    <property type="match status" value="1"/>
</dbReference>
<evidence type="ECO:0000256" key="2">
    <source>
        <dbReference type="ARBA" id="ARBA00022679"/>
    </source>
</evidence>
<keyword evidence="9" id="KW-1185">Reference proteome</keyword>
<evidence type="ECO:0000256" key="1">
    <source>
        <dbReference type="ARBA" id="ARBA00022527"/>
    </source>
</evidence>
<dbReference type="PANTHER" id="PTHR24353">
    <property type="entry name" value="CYCLIC NUCLEOTIDE-DEPENDENT PROTEIN KINASE"/>
    <property type="match status" value="1"/>
</dbReference>
<dbReference type="EMBL" id="CAMPGE010016057">
    <property type="protein sequence ID" value="CAI2374636.1"/>
    <property type="molecule type" value="Genomic_DNA"/>
</dbReference>
<accession>A0AAD1XKS2</accession>
<keyword evidence="1" id="KW-0723">Serine/threonine-protein kinase</keyword>
<dbReference type="PROSITE" id="PS50011">
    <property type="entry name" value="PROTEIN_KINASE_DOM"/>
    <property type="match status" value="1"/>
</dbReference>
<evidence type="ECO:0000313" key="9">
    <source>
        <dbReference type="Proteomes" id="UP001295684"/>
    </source>
</evidence>
<evidence type="ECO:0000256" key="4">
    <source>
        <dbReference type="ARBA" id="ARBA00022777"/>
    </source>
</evidence>
<dbReference type="Pfam" id="PF00069">
    <property type="entry name" value="Pkinase"/>
    <property type="match status" value="1"/>
</dbReference>
<evidence type="ECO:0000256" key="5">
    <source>
        <dbReference type="ARBA" id="ARBA00022840"/>
    </source>
</evidence>
<sequence length="592" mass="68001">MDRDKAADIEDKEYSEESVEDCQPDSEDDEQTYIYQLAKIKDERLNTVVEADATMENSTLTLDTTEEIDEKQKGSERKDRPSRNAMDSESSYENSDEEGKKGTLEVPEKDFNDDACEKSSQKNSIKNFALLGILGESSFGTVHHVICKNEGKEYALKIISKRNISQKQQNEIQRERSFLAEIDHPNIVKIHKCFHDKTNLYLAMDCCPNGELHTFMKNEGILNKNVAQFLAAEIVNMISYLKDRNICHRDIKPKNLVFDENMHLKLIDFGCGKYYKDTKFELLPKPSQSGAEGGKEFQRTSTFLGTCEYTSPEVVGGAYANSAADLWSLGVLVYMFFTEYAPFRGEYDQDTLNKICEDHPFYPENFPEDAQDLCTRLLEKDPTKRLGAGAPGSENDMTALRSHKFFDNIDFDNLFEATSPIPKVDKMMNSIKSNMISKYTIKNKSKRKRPKSPVKAKTSIDLSHFNVEPLETQDKMKIEDWKTEKKINITHTELIQLRSRLLFFYRSVISLTTDEPALYIYGLKSGVLRERYDLKNCKINIKGKNKIKLASKTKEKYKKISNAFKIKKHQKHHRDSTNPKGLVDVLKEIKTQ</sequence>
<feature type="region of interest" description="Disordered" evidence="6">
    <location>
        <begin position="52"/>
        <end position="118"/>
    </location>
</feature>
<feature type="compositionally biased region" description="Basic and acidic residues" evidence="6">
    <location>
        <begin position="70"/>
        <end position="82"/>
    </location>
</feature>
<keyword evidence="2" id="KW-0808">Transferase</keyword>
<dbReference type="FunFam" id="3.30.200.20:FF:000042">
    <property type="entry name" value="Aurora kinase A"/>
    <property type="match status" value="1"/>
</dbReference>
<keyword evidence="3" id="KW-0547">Nucleotide-binding</keyword>
<dbReference type="Gene3D" id="3.30.200.20">
    <property type="entry name" value="Phosphorylase Kinase, domain 1"/>
    <property type="match status" value="1"/>
</dbReference>
<evidence type="ECO:0000259" key="7">
    <source>
        <dbReference type="PROSITE" id="PS50011"/>
    </source>
</evidence>
<feature type="compositionally biased region" description="Acidic residues" evidence="6">
    <location>
        <begin position="10"/>
        <end position="31"/>
    </location>
</feature>
<keyword evidence="5" id="KW-0067">ATP-binding</keyword>
<evidence type="ECO:0000313" key="8">
    <source>
        <dbReference type="EMBL" id="CAI2374636.1"/>
    </source>
</evidence>
<feature type="compositionally biased region" description="Basic and acidic residues" evidence="6">
    <location>
        <begin position="97"/>
        <end position="118"/>
    </location>
</feature>
<dbReference type="PANTHER" id="PTHR24353:SF37">
    <property type="entry name" value="CAMP-DEPENDENT PROTEIN KINASE CATALYTIC SUBUNIT PRKX"/>
    <property type="match status" value="1"/>
</dbReference>
<dbReference type="SMART" id="SM00220">
    <property type="entry name" value="S_TKc"/>
    <property type="match status" value="1"/>
</dbReference>
<comment type="caution">
    <text evidence="8">The sequence shown here is derived from an EMBL/GenBank/DDBJ whole genome shotgun (WGS) entry which is preliminary data.</text>
</comment>
<dbReference type="InterPro" id="IPR008271">
    <property type="entry name" value="Ser/Thr_kinase_AS"/>
</dbReference>
<proteinExistence type="predicted"/>
<dbReference type="GO" id="GO:0005952">
    <property type="term" value="C:cAMP-dependent protein kinase complex"/>
    <property type="evidence" value="ECO:0007669"/>
    <property type="project" value="TreeGrafter"/>
</dbReference>
<keyword evidence="4" id="KW-0418">Kinase</keyword>
<gene>
    <name evidence="8" type="ORF">ECRASSUSDP1_LOCUS15993</name>
</gene>
<organism evidence="8 9">
    <name type="scientific">Euplotes crassus</name>
    <dbReference type="NCBI Taxonomy" id="5936"/>
    <lineage>
        <taxon>Eukaryota</taxon>
        <taxon>Sar</taxon>
        <taxon>Alveolata</taxon>
        <taxon>Ciliophora</taxon>
        <taxon>Intramacronucleata</taxon>
        <taxon>Spirotrichea</taxon>
        <taxon>Hypotrichia</taxon>
        <taxon>Euplotida</taxon>
        <taxon>Euplotidae</taxon>
        <taxon>Moneuplotes</taxon>
    </lineage>
</organism>
<feature type="region of interest" description="Disordered" evidence="6">
    <location>
        <begin position="1"/>
        <end position="31"/>
    </location>
</feature>
<dbReference type="InterPro" id="IPR000719">
    <property type="entry name" value="Prot_kinase_dom"/>
</dbReference>
<dbReference type="SUPFAM" id="SSF56112">
    <property type="entry name" value="Protein kinase-like (PK-like)"/>
    <property type="match status" value="1"/>
</dbReference>
<evidence type="ECO:0000256" key="3">
    <source>
        <dbReference type="ARBA" id="ARBA00022741"/>
    </source>
</evidence>
<feature type="domain" description="Protein kinase" evidence="7">
    <location>
        <begin position="128"/>
        <end position="406"/>
    </location>
</feature>
<dbReference type="AlphaFoldDB" id="A0AAD1XKS2"/>
<reference evidence="8" key="1">
    <citation type="submission" date="2023-07" db="EMBL/GenBank/DDBJ databases">
        <authorList>
            <consortium name="AG Swart"/>
            <person name="Singh M."/>
            <person name="Singh A."/>
            <person name="Seah K."/>
            <person name="Emmerich C."/>
        </authorList>
    </citation>
    <scope>NUCLEOTIDE SEQUENCE</scope>
    <source>
        <strain evidence="8">DP1</strain>
    </source>
</reference>
<dbReference type="PROSITE" id="PS00108">
    <property type="entry name" value="PROTEIN_KINASE_ST"/>
    <property type="match status" value="1"/>
</dbReference>
<name>A0AAD1XKS2_EUPCR</name>
<evidence type="ECO:0000256" key="6">
    <source>
        <dbReference type="SAM" id="MobiDB-lite"/>
    </source>
</evidence>
<dbReference type="GO" id="GO:0004691">
    <property type="term" value="F:cAMP-dependent protein kinase activity"/>
    <property type="evidence" value="ECO:0007669"/>
    <property type="project" value="TreeGrafter"/>
</dbReference>